<feature type="compositionally biased region" description="Basic residues" evidence="1">
    <location>
        <begin position="508"/>
        <end position="519"/>
    </location>
</feature>
<accession>A0A196SJD3</accession>
<keyword evidence="3" id="KW-1185">Reference proteome</keyword>
<feature type="compositionally biased region" description="Basic and acidic residues" evidence="1">
    <location>
        <begin position="423"/>
        <end position="441"/>
    </location>
</feature>
<feature type="compositionally biased region" description="Low complexity" evidence="1">
    <location>
        <begin position="603"/>
        <end position="615"/>
    </location>
</feature>
<dbReference type="EMBL" id="LXWW01000081">
    <property type="protein sequence ID" value="OAO16421.1"/>
    <property type="molecule type" value="Genomic_DNA"/>
</dbReference>
<reference evidence="2 3" key="1">
    <citation type="submission" date="2016-05" db="EMBL/GenBank/DDBJ databases">
        <title>Nuclear genome of Blastocystis sp. subtype 1 NandII.</title>
        <authorList>
            <person name="Gentekaki E."/>
            <person name="Curtis B."/>
            <person name="Stairs C."/>
            <person name="Eme L."/>
            <person name="Herman E."/>
            <person name="Klimes V."/>
            <person name="Arias M.C."/>
            <person name="Elias M."/>
            <person name="Hilliou F."/>
            <person name="Klute M."/>
            <person name="Malik S.-B."/>
            <person name="Pightling A."/>
            <person name="Rachubinski R."/>
            <person name="Salas D."/>
            <person name="Schlacht A."/>
            <person name="Suga H."/>
            <person name="Archibald J."/>
            <person name="Ball S.G."/>
            <person name="Clark G."/>
            <person name="Dacks J."/>
            <person name="Van Der Giezen M."/>
            <person name="Tsaousis A."/>
            <person name="Roger A."/>
        </authorList>
    </citation>
    <scope>NUCLEOTIDE SEQUENCE [LARGE SCALE GENOMIC DNA]</scope>
    <source>
        <strain evidence="3">ATCC 50177 / NandII</strain>
    </source>
</reference>
<feature type="compositionally biased region" description="Polar residues" evidence="1">
    <location>
        <begin position="564"/>
        <end position="594"/>
    </location>
</feature>
<feature type="region of interest" description="Disordered" evidence="1">
    <location>
        <begin position="294"/>
        <end position="399"/>
    </location>
</feature>
<feature type="region of interest" description="Disordered" evidence="1">
    <location>
        <begin position="1"/>
        <end position="61"/>
    </location>
</feature>
<protein>
    <submittedName>
        <fullName evidence="2">Uncharacterized protein</fullName>
    </submittedName>
</protein>
<feature type="compositionally biased region" description="Low complexity" evidence="1">
    <location>
        <begin position="545"/>
        <end position="559"/>
    </location>
</feature>
<sequence>MHHTRDSLPPSADRQGRGKHDALFADPTEHGDRSDHHPTVPVHRRRPQGAERLQHAPQHGRAVCADHHRHGGFIEEGRNARRRVMVGGFVAVQNRLDFGKETLSCYVEVPDEEQGATELQLLSVRWSAFTSVELLSRVFSLRAQFLVSSASESDFLLPFLNDQQTVTLRFVTPDARALSDLETCLAQHTNDLPCSVQHVTPSAVRGQPVVVSNSRGELSLSQTVRGCKSSVVAMKQEGKKEQEGTLFSSTPLLEPVVVKEDEKVGDSMRKEEVNETPEVTVVKETPEVTVVNETPEVTVVKETQDPPLDPTPLLKESKPEAKSPLRRSASIDTLSSLHSTPKKPARTTEAAKPVKPVKSGMSGKVPESEAKEASAQAKSFTPVRQTEKPAEAPVPKAMTKAVATQMAGLSRRKGMSFLSQLLGEEKEAKEVKREVKKEVKKEYRRKWQMPSKPREEEEKEEKEEEKEKREEKETEEKQQKEETEKKKQTTPQLEEPEKVEIEGEKVTLPRKRTTRKPQQKRTAPQAQTAGRKKARVETPPPPIETKPAPEADSDFSSSSEDIDTTQLMDTVKSLLSTPKVRVQSTDSTPSSNGSESEDEDPGLLAMQQMMTALMMKQKKEKKKQMQQARSQLEGAVKEGCARIMKESEGRLETIQRKNNKRAEVLKGQLEEEMKMLAMKKQEFEKETREGFGRIQTLQTQIAALQKEIEEGEESKRIVESCGVEMKKMQERLNAEYARKRNAIRKKSNTKKRNEIQKMMQLTLNSIAGCE</sequence>
<feature type="compositionally biased region" description="Basic and acidic residues" evidence="1">
    <location>
        <begin position="14"/>
        <end position="38"/>
    </location>
</feature>
<feature type="region of interest" description="Disordered" evidence="1">
    <location>
        <begin position="420"/>
        <end position="636"/>
    </location>
</feature>
<evidence type="ECO:0000256" key="1">
    <source>
        <dbReference type="SAM" id="MobiDB-lite"/>
    </source>
</evidence>
<proteinExistence type="predicted"/>
<evidence type="ECO:0000313" key="3">
    <source>
        <dbReference type="Proteomes" id="UP000078348"/>
    </source>
</evidence>
<dbReference type="AlphaFoldDB" id="A0A196SJD3"/>
<gene>
    <name evidence="2" type="ORF">AV274_1850</name>
</gene>
<feature type="compositionally biased region" description="Polar residues" evidence="1">
    <location>
        <begin position="330"/>
        <end position="339"/>
    </location>
</feature>
<comment type="caution">
    <text evidence="2">The sequence shown here is derived from an EMBL/GenBank/DDBJ whole genome shotgun (WGS) entry which is preliminary data.</text>
</comment>
<organism evidence="2 3">
    <name type="scientific">Blastocystis sp. subtype 1 (strain ATCC 50177 / NandII)</name>
    <dbReference type="NCBI Taxonomy" id="478820"/>
    <lineage>
        <taxon>Eukaryota</taxon>
        <taxon>Sar</taxon>
        <taxon>Stramenopiles</taxon>
        <taxon>Bigyra</taxon>
        <taxon>Opalozoa</taxon>
        <taxon>Opalinata</taxon>
        <taxon>Blastocystidae</taxon>
        <taxon>Blastocystis</taxon>
    </lineage>
</organism>
<name>A0A196SJD3_BLAHN</name>
<feature type="compositionally biased region" description="Basic and acidic residues" evidence="1">
    <location>
        <begin position="495"/>
        <end position="507"/>
    </location>
</feature>
<evidence type="ECO:0000313" key="2">
    <source>
        <dbReference type="EMBL" id="OAO16421.1"/>
    </source>
</evidence>
<feature type="compositionally biased region" description="Basic and acidic residues" evidence="1">
    <location>
        <begin position="465"/>
        <end position="487"/>
    </location>
</feature>
<dbReference type="Proteomes" id="UP000078348">
    <property type="component" value="Unassembled WGS sequence"/>
</dbReference>